<keyword evidence="2" id="KW-0808">Transferase</keyword>
<dbReference type="Pfam" id="PF13649">
    <property type="entry name" value="Methyltransf_25"/>
    <property type="match status" value="1"/>
</dbReference>
<dbReference type="PANTHER" id="PTHR43464">
    <property type="entry name" value="METHYLTRANSFERASE"/>
    <property type="match status" value="1"/>
</dbReference>
<evidence type="ECO:0000313" key="2">
    <source>
        <dbReference type="EMBL" id="MBP2364816.1"/>
    </source>
</evidence>
<feature type="domain" description="Methyltransferase" evidence="1">
    <location>
        <begin position="40"/>
        <end position="140"/>
    </location>
</feature>
<name>A0ABS4VLM8_9PSEU</name>
<dbReference type="Proteomes" id="UP001519295">
    <property type="component" value="Unassembled WGS sequence"/>
</dbReference>
<dbReference type="Gene3D" id="3.40.50.150">
    <property type="entry name" value="Vaccinia Virus protein VP39"/>
    <property type="match status" value="1"/>
</dbReference>
<dbReference type="GO" id="GO:0032259">
    <property type="term" value="P:methylation"/>
    <property type="evidence" value="ECO:0007669"/>
    <property type="project" value="UniProtKB-KW"/>
</dbReference>
<dbReference type="InterPro" id="IPR041698">
    <property type="entry name" value="Methyltransf_25"/>
</dbReference>
<sequence>MDLPRSFSIREGGSRILNPFDEHKLATLGRALRLPAGSRILDLACGKGEMLCTWARDLGYTGLGVDVSSSFIADADTRARELGVESRVGFRHDDAAGFVHDPEADVASCMGASWIGGGPTWRDSVTGTLALLQRSVRPGGLLLLGEPFWKLRPQSEEALAACHAQTLDDFAELPSLLDHFADLDYDLVEVVMADEHSWDRYAASQWLAIRRWLDANPDDELHGELRTELDASPRQHLLHQRSHLGWGVFVLMRR</sequence>
<comment type="caution">
    <text evidence="2">The sequence shown here is derived from an EMBL/GenBank/DDBJ whole genome shotgun (WGS) entry which is preliminary data.</text>
</comment>
<dbReference type="RefSeq" id="WP_210024829.1">
    <property type="nucleotide sequence ID" value="NZ_JAGINU010000001.1"/>
</dbReference>
<dbReference type="SUPFAM" id="SSF53335">
    <property type="entry name" value="S-adenosyl-L-methionine-dependent methyltransferases"/>
    <property type="match status" value="1"/>
</dbReference>
<accession>A0ABS4VLM8</accession>
<reference evidence="2 3" key="1">
    <citation type="submission" date="2021-03" db="EMBL/GenBank/DDBJ databases">
        <title>Sequencing the genomes of 1000 actinobacteria strains.</title>
        <authorList>
            <person name="Klenk H.-P."/>
        </authorList>
    </citation>
    <scope>NUCLEOTIDE SEQUENCE [LARGE SCALE GENOMIC DNA]</scope>
    <source>
        <strain evidence="2 3">DSM 45256</strain>
    </source>
</reference>
<dbReference type="PANTHER" id="PTHR43464:SF3">
    <property type="entry name" value="SAM-DEPENDENT METHYLTRANSFERASE"/>
    <property type="match status" value="1"/>
</dbReference>
<dbReference type="GO" id="GO:0008168">
    <property type="term" value="F:methyltransferase activity"/>
    <property type="evidence" value="ECO:0007669"/>
    <property type="project" value="UniProtKB-KW"/>
</dbReference>
<organism evidence="2 3">
    <name type="scientific">Pseudonocardia parietis</name>
    <dbReference type="NCBI Taxonomy" id="570936"/>
    <lineage>
        <taxon>Bacteria</taxon>
        <taxon>Bacillati</taxon>
        <taxon>Actinomycetota</taxon>
        <taxon>Actinomycetes</taxon>
        <taxon>Pseudonocardiales</taxon>
        <taxon>Pseudonocardiaceae</taxon>
        <taxon>Pseudonocardia</taxon>
    </lineage>
</organism>
<keyword evidence="2" id="KW-0489">Methyltransferase</keyword>
<protein>
    <submittedName>
        <fullName evidence="2">SAM-dependent methyltransferase</fullName>
    </submittedName>
</protein>
<gene>
    <name evidence="2" type="ORF">JOF36_000512</name>
</gene>
<dbReference type="CDD" id="cd02440">
    <property type="entry name" value="AdoMet_MTases"/>
    <property type="match status" value="1"/>
</dbReference>
<proteinExistence type="predicted"/>
<evidence type="ECO:0000259" key="1">
    <source>
        <dbReference type="Pfam" id="PF13649"/>
    </source>
</evidence>
<dbReference type="EMBL" id="JAGINU010000001">
    <property type="protein sequence ID" value="MBP2364816.1"/>
    <property type="molecule type" value="Genomic_DNA"/>
</dbReference>
<evidence type="ECO:0000313" key="3">
    <source>
        <dbReference type="Proteomes" id="UP001519295"/>
    </source>
</evidence>
<keyword evidence="3" id="KW-1185">Reference proteome</keyword>
<dbReference type="InterPro" id="IPR029063">
    <property type="entry name" value="SAM-dependent_MTases_sf"/>
</dbReference>